<dbReference type="InterPro" id="IPR048634">
    <property type="entry name" value="SecD_SecF_C"/>
</dbReference>
<keyword evidence="8 9" id="KW-0472">Membrane</keyword>
<dbReference type="HAMAP" id="MF_01464_B">
    <property type="entry name" value="SecF_B"/>
    <property type="match status" value="1"/>
</dbReference>
<name>A0A0A7UW24_9SPIR</name>
<dbReference type="GO" id="GO:0006605">
    <property type="term" value="P:protein targeting"/>
    <property type="evidence" value="ECO:0007669"/>
    <property type="project" value="UniProtKB-UniRule"/>
</dbReference>
<sequence>MQRVINFSKYGSNVLIVSVVLTLVGLIYTFFYHGGYNWGIDFSSGVNINLSIEKSGIKENEIKSIFSPIYKTLDVNSIVSPDENKSEFSITVKSDVIDYAFKTEVQKTIMDELKKAFDANVEVLDSYFIDSSFSSTLRIKSIFLVLGTFTLILIYITLRFKLSYAIASILSTFHDIFFIAAFLGVFRIEINSSIIVAILTIIGYSLNDTIIIFDRIRDNVKRLTDNAFLNVLNISINQTLSRTILTSFTTFVAVFSIYVFTEGSIKDFSLVFMVGVIVGTYSSIFIASPILLNLYKKIK</sequence>
<proteinExistence type="inferred from homology"/>
<keyword evidence="7 9" id="KW-0811">Translocation</keyword>
<dbReference type="KEGG" id="bchi:OY14_03270"/>
<dbReference type="PANTHER" id="PTHR30081:SF8">
    <property type="entry name" value="PROTEIN TRANSLOCASE SUBUNIT SECF"/>
    <property type="match status" value="1"/>
</dbReference>
<evidence type="ECO:0000256" key="6">
    <source>
        <dbReference type="ARBA" id="ARBA00022989"/>
    </source>
</evidence>
<dbReference type="HOGENOM" id="CLU_050012_0_1_12"/>
<dbReference type="Proteomes" id="UP000030940">
    <property type="component" value="Chromosome"/>
</dbReference>
<keyword evidence="4 9" id="KW-0812">Transmembrane</keyword>
<keyword evidence="12" id="KW-1185">Reference proteome</keyword>
<keyword evidence="3 9" id="KW-1003">Cell membrane</keyword>
<dbReference type="GO" id="GO:0005886">
    <property type="term" value="C:plasma membrane"/>
    <property type="evidence" value="ECO:0007669"/>
    <property type="project" value="UniProtKB-SubCell"/>
</dbReference>
<feature type="transmembrane region" description="Helical" evidence="9">
    <location>
        <begin position="165"/>
        <end position="188"/>
    </location>
</feature>
<dbReference type="AlphaFoldDB" id="A0A0A7UW24"/>
<evidence type="ECO:0000256" key="5">
    <source>
        <dbReference type="ARBA" id="ARBA00022927"/>
    </source>
</evidence>
<dbReference type="Gene3D" id="1.20.1640.10">
    <property type="entry name" value="Multidrug efflux transporter AcrB transmembrane domain"/>
    <property type="match status" value="1"/>
</dbReference>
<dbReference type="NCBIfam" id="TIGR00966">
    <property type="entry name" value="transloc_SecF"/>
    <property type="match status" value="1"/>
</dbReference>
<evidence type="ECO:0000256" key="2">
    <source>
        <dbReference type="ARBA" id="ARBA00022448"/>
    </source>
</evidence>
<comment type="subcellular location">
    <subcellularLocation>
        <location evidence="1 9">Cell membrane</location>
        <topology evidence="1 9">Multi-pass membrane protein</topology>
    </subcellularLocation>
</comment>
<comment type="subunit">
    <text evidence="9">Forms a complex with SecD. Part of the essential Sec protein translocation apparatus which comprises SecA, SecYEG and auxiliary proteins SecDF. Other proteins may also be involved.</text>
</comment>
<gene>
    <name evidence="9" type="primary">secF</name>
    <name evidence="11" type="ORF">OY14_03270</name>
</gene>
<dbReference type="EMBL" id="CP009910">
    <property type="protein sequence ID" value="AJA90444.1"/>
    <property type="molecule type" value="Genomic_DNA"/>
</dbReference>
<evidence type="ECO:0000256" key="9">
    <source>
        <dbReference type="HAMAP-Rule" id="MF_01464"/>
    </source>
</evidence>
<feature type="transmembrane region" description="Helical" evidence="9">
    <location>
        <begin position="272"/>
        <end position="295"/>
    </location>
</feature>
<evidence type="ECO:0000256" key="3">
    <source>
        <dbReference type="ARBA" id="ARBA00022475"/>
    </source>
</evidence>
<evidence type="ECO:0000256" key="7">
    <source>
        <dbReference type="ARBA" id="ARBA00023010"/>
    </source>
</evidence>
<dbReference type="NCBIfam" id="TIGR00916">
    <property type="entry name" value="2A0604s01"/>
    <property type="match status" value="1"/>
</dbReference>
<feature type="domain" description="Protein export membrane protein SecD/SecF C-terminal" evidence="10">
    <location>
        <begin position="113"/>
        <end position="296"/>
    </location>
</feature>
<organism evidence="11 12">
    <name type="scientific">Borreliella chilensis</name>
    <dbReference type="NCBI Taxonomy" id="1245910"/>
    <lineage>
        <taxon>Bacteria</taxon>
        <taxon>Pseudomonadati</taxon>
        <taxon>Spirochaetota</taxon>
        <taxon>Spirochaetia</taxon>
        <taxon>Spirochaetales</taxon>
        <taxon>Borreliaceae</taxon>
        <taxon>Borreliella</taxon>
    </lineage>
</organism>
<keyword evidence="6 9" id="KW-1133">Transmembrane helix</keyword>
<dbReference type="PRINTS" id="PR01755">
    <property type="entry name" value="SECFTRNLCASE"/>
</dbReference>
<feature type="transmembrane region" description="Helical" evidence="9">
    <location>
        <begin position="12"/>
        <end position="31"/>
    </location>
</feature>
<comment type="function">
    <text evidence="9">Part of the Sec protein translocase complex. Interacts with the SecYEG preprotein conducting channel. SecDF uses the proton motive force (PMF) to complete protein translocation after the ATP-dependent function of SecA.</text>
</comment>
<dbReference type="Pfam" id="PF02355">
    <property type="entry name" value="SecD_SecF_C"/>
    <property type="match status" value="1"/>
</dbReference>
<dbReference type="PANTHER" id="PTHR30081">
    <property type="entry name" value="PROTEIN-EXPORT MEMBRANE PROTEIN SEC"/>
    <property type="match status" value="1"/>
</dbReference>
<accession>A0A0A7UW24</accession>
<evidence type="ECO:0000256" key="4">
    <source>
        <dbReference type="ARBA" id="ARBA00022692"/>
    </source>
</evidence>
<evidence type="ECO:0000313" key="12">
    <source>
        <dbReference type="Proteomes" id="UP000030940"/>
    </source>
</evidence>
<dbReference type="STRING" id="1245910.OY14_03270"/>
<feature type="transmembrane region" description="Helical" evidence="9">
    <location>
        <begin position="243"/>
        <end position="260"/>
    </location>
</feature>
<dbReference type="InterPro" id="IPR055344">
    <property type="entry name" value="SecD_SecF_C_bact"/>
</dbReference>
<comment type="similarity">
    <text evidence="9">Belongs to the SecD/SecF family. SecF subfamily.</text>
</comment>
<dbReference type="InterPro" id="IPR022645">
    <property type="entry name" value="SecD/SecF_bac"/>
</dbReference>
<dbReference type="SUPFAM" id="SSF82866">
    <property type="entry name" value="Multidrug efflux transporter AcrB transmembrane domain"/>
    <property type="match status" value="1"/>
</dbReference>
<dbReference type="GO" id="GO:0043952">
    <property type="term" value="P:protein transport by the Sec complex"/>
    <property type="evidence" value="ECO:0007669"/>
    <property type="project" value="UniProtKB-UniRule"/>
</dbReference>
<feature type="transmembrane region" description="Helical" evidence="9">
    <location>
        <begin position="141"/>
        <end position="158"/>
    </location>
</feature>
<evidence type="ECO:0000256" key="8">
    <source>
        <dbReference type="ARBA" id="ARBA00023136"/>
    </source>
</evidence>
<dbReference type="InterPro" id="IPR005665">
    <property type="entry name" value="SecF_bac"/>
</dbReference>
<keyword evidence="2 9" id="KW-0813">Transport</keyword>
<evidence type="ECO:0000313" key="11">
    <source>
        <dbReference type="EMBL" id="AJA90444.1"/>
    </source>
</evidence>
<feature type="transmembrane region" description="Helical" evidence="9">
    <location>
        <begin position="194"/>
        <end position="213"/>
    </location>
</feature>
<keyword evidence="5 9" id="KW-0653">Protein transport</keyword>
<dbReference type="GO" id="GO:0015450">
    <property type="term" value="F:protein-transporting ATPase activity"/>
    <property type="evidence" value="ECO:0007669"/>
    <property type="project" value="InterPro"/>
</dbReference>
<protein>
    <recommendedName>
        <fullName evidence="9">Protein-export membrane protein SecF</fullName>
    </recommendedName>
</protein>
<reference evidence="11 12" key="1">
    <citation type="journal article" date="2015" name="Genome Announc.">
        <title>Genome Sequence of Borrelia chilensis VA1, a South American Member of the Lyme Borreliosis Group.</title>
        <authorList>
            <person name="Huang W."/>
            <person name="Ojaimi C."/>
            <person name="Fallon J.T."/>
            <person name="Travisany D."/>
            <person name="Maass A."/>
            <person name="Ivanova L."/>
            <person name="Tomova A."/>
            <person name="Gonzalez-Acuna D."/>
            <person name="Godfrey H.P."/>
            <person name="Cabello F.C."/>
        </authorList>
    </citation>
    <scope>NUCLEOTIDE SEQUENCE [LARGE SCALE GENOMIC DNA]</scope>
    <source>
        <strain evidence="11 12">VA1</strain>
    </source>
</reference>
<evidence type="ECO:0000259" key="10">
    <source>
        <dbReference type="Pfam" id="PF02355"/>
    </source>
</evidence>
<dbReference type="InterPro" id="IPR022813">
    <property type="entry name" value="SecD/SecF_arch_bac"/>
</dbReference>
<evidence type="ECO:0000256" key="1">
    <source>
        <dbReference type="ARBA" id="ARBA00004651"/>
    </source>
</evidence>
<dbReference type="GO" id="GO:0065002">
    <property type="term" value="P:intracellular protein transmembrane transport"/>
    <property type="evidence" value="ECO:0007669"/>
    <property type="project" value="UniProtKB-UniRule"/>
</dbReference>